<proteinExistence type="inferred from homology"/>
<comment type="similarity">
    <text evidence="6">Belongs to the phosphofructokinase type A (PFKA) family. PPi-dependent PFK group II subfamily. Clade 'P' sub-subfamily.</text>
</comment>
<dbReference type="PRINTS" id="PR00476">
    <property type="entry name" value="PHFRCTKINASE"/>
</dbReference>
<feature type="binding site" evidence="6">
    <location>
        <begin position="150"/>
        <end position="152"/>
    </location>
    <ligand>
        <name>substrate</name>
    </ligand>
</feature>
<dbReference type="Pfam" id="PF00365">
    <property type="entry name" value="PFK"/>
    <property type="match status" value="1"/>
</dbReference>
<evidence type="ECO:0000256" key="1">
    <source>
        <dbReference type="ARBA" id="ARBA00001946"/>
    </source>
</evidence>
<comment type="catalytic activity">
    <reaction evidence="6">
        <text>beta-D-fructose 6-phosphate + diphosphate = beta-D-fructose 1,6-bisphosphate + phosphate + H(+)</text>
        <dbReference type="Rhea" id="RHEA:13613"/>
        <dbReference type="ChEBI" id="CHEBI:15378"/>
        <dbReference type="ChEBI" id="CHEBI:32966"/>
        <dbReference type="ChEBI" id="CHEBI:33019"/>
        <dbReference type="ChEBI" id="CHEBI:43474"/>
        <dbReference type="ChEBI" id="CHEBI:57634"/>
        <dbReference type="EC" id="2.7.1.90"/>
    </reaction>
</comment>
<comment type="caution">
    <text evidence="8">The sequence shown here is derived from an EMBL/GenBank/DDBJ whole genome shotgun (WGS) entry which is preliminary data.</text>
</comment>
<dbReference type="RefSeq" id="WP_377464743.1">
    <property type="nucleotide sequence ID" value="NZ_JBHUOP010000001.1"/>
</dbReference>
<keyword evidence="6" id="KW-0324">Glycolysis</keyword>
<comment type="activity regulation">
    <text evidence="6">Non-allosteric.</text>
</comment>
<feature type="binding site" evidence="6">
    <location>
        <begin position="195"/>
        <end position="197"/>
    </location>
    <ligand>
        <name>substrate</name>
    </ligand>
</feature>
<evidence type="ECO:0000256" key="6">
    <source>
        <dbReference type="HAMAP-Rule" id="MF_01977"/>
    </source>
</evidence>
<protein>
    <recommendedName>
        <fullName evidence="6">Pyrophosphate--fructose 6-phosphate 1-phosphotransferase</fullName>
        <ecNumber evidence="6">2.7.1.90</ecNumber>
    </recommendedName>
    <alternativeName>
        <fullName evidence="6">6-phosphofructokinase, pyrophosphate dependent</fullName>
    </alternativeName>
    <alternativeName>
        <fullName evidence="6">PPi-dependent phosphofructokinase</fullName>
        <shortName evidence="6">PPi-PFK</shortName>
    </alternativeName>
    <alternativeName>
        <fullName evidence="6">Pyrophosphate-dependent 6-phosphofructose-1-kinase</fullName>
    </alternativeName>
</protein>
<dbReference type="PIRSF" id="PIRSF036484">
    <property type="entry name" value="PPi-PFK_SMc01852"/>
    <property type="match status" value="1"/>
</dbReference>
<gene>
    <name evidence="6" type="primary">pfp</name>
    <name evidence="8" type="ORF">ACFSYH_01745</name>
</gene>
<evidence type="ECO:0000259" key="7">
    <source>
        <dbReference type="Pfam" id="PF00365"/>
    </source>
</evidence>
<dbReference type="InterPro" id="IPR022953">
    <property type="entry name" value="ATP_PFK"/>
</dbReference>
<dbReference type="EC" id="2.7.1.90" evidence="6"/>
<comment type="subunit">
    <text evidence="6">Homodimer or homotetramer.</text>
</comment>
<dbReference type="SUPFAM" id="SSF53784">
    <property type="entry name" value="Phosphofructokinase"/>
    <property type="match status" value="1"/>
</dbReference>
<sequence>MTVRRVALLTAGGFAPCLSSAVGGLIERYTEIAPEVEIIAYQYGYHGLLTGNKIVIDEEARKQAGILHRFGGSPIGNSRVKLTNAADCVKRGLVKEGENPLTVAAQQLKSDGVDVLHTIGGDDTNTTAADLAAYLAENDYGLTVVGLPKTIDNDVVPIRQSLGAWTAAEEAAQFAFNVIGEHRSGPRMLIVHEVMGRHCGWLTAAAAAEYRKFLDTLEWAPALGLTRERWDVDAVFLPELKLDIDAEAERLKAVMDSKGNVNIFLSEGAGMHEIVEQLEAAGQTVERDPFGHVKLDTINPGQWFAKQFAEKLGAEKVMVQKSGYYSRAAAANAEDLRLIKSMTDLAVECALRGEAGVIGHDEEQGDRLRAIEFPRIAGGKAFDVNQAWFDELLAGIGQSKVTA</sequence>
<evidence type="ECO:0000256" key="3">
    <source>
        <dbReference type="ARBA" id="ARBA00022723"/>
    </source>
</evidence>
<comment type="cofactor">
    <cofactor evidence="1 6">
        <name>Mg(2+)</name>
        <dbReference type="ChEBI" id="CHEBI:18420"/>
    </cofactor>
</comment>
<feature type="domain" description="Phosphofructokinase" evidence="7">
    <location>
        <begin position="5"/>
        <end position="348"/>
    </location>
</feature>
<feature type="binding site" evidence="6">
    <location>
        <position position="13"/>
    </location>
    <ligand>
        <name>diphosphate</name>
        <dbReference type="ChEBI" id="CHEBI:33019"/>
    </ligand>
</feature>
<keyword evidence="2 6" id="KW-0808">Transferase</keyword>
<dbReference type="InterPro" id="IPR011405">
    <property type="entry name" value="PPi-PFK_SMc01852"/>
</dbReference>
<evidence type="ECO:0000256" key="5">
    <source>
        <dbReference type="ARBA" id="ARBA00022842"/>
    </source>
</evidence>
<comment type="subcellular location">
    <subcellularLocation>
        <location evidence="6">Cytoplasm</location>
    </subcellularLocation>
</comment>
<feature type="site" description="Important for catalytic activity; stabilizes the transition state when the phosphoryl donor is PPi" evidence="6">
    <location>
        <position position="149"/>
    </location>
</feature>
<comment type="function">
    <text evidence="6">Catalyzes the phosphorylation of D-fructose 6-phosphate, the first committing step of glycolysis. Uses inorganic phosphate (PPi) as phosphoryl donor instead of ATP like common ATP-dependent phosphofructokinases (ATP-PFKs), which renders the reaction reversible, and can thus function both in glycolysis and gluconeogenesis. Consistently, PPi-PFK can replace the enzymes of both the forward (ATP-PFK) and reverse (fructose-bisphosphatase (FBPase)) reactions.</text>
</comment>
<dbReference type="PANTHER" id="PTHR45770">
    <property type="entry name" value="ATP-DEPENDENT 6-PHOSPHOFRUCTOKINASE 1"/>
    <property type="match status" value="1"/>
</dbReference>
<organism evidence="8 9">
    <name type="scientific">Populibacterium corticicola</name>
    <dbReference type="NCBI Taxonomy" id="1812826"/>
    <lineage>
        <taxon>Bacteria</taxon>
        <taxon>Bacillati</taxon>
        <taxon>Actinomycetota</taxon>
        <taxon>Actinomycetes</taxon>
        <taxon>Micrococcales</taxon>
        <taxon>Jonesiaceae</taxon>
        <taxon>Populibacterium</taxon>
    </lineage>
</organism>
<keyword evidence="4 6" id="KW-0418">Kinase</keyword>
<keyword evidence="6" id="KW-0963">Cytoplasm</keyword>
<evidence type="ECO:0000256" key="4">
    <source>
        <dbReference type="ARBA" id="ARBA00022777"/>
    </source>
</evidence>
<evidence type="ECO:0000313" key="8">
    <source>
        <dbReference type="EMBL" id="MFD2839293.1"/>
    </source>
</evidence>
<feature type="site" description="Important for catalytic activity and substrate specificity; stabilizes the transition state when the phosphoryl donor is PPi; prevents ATP from binding by mimicking the alpha-phosphate group of ATP" evidence="6">
    <location>
        <position position="123"/>
    </location>
</feature>
<dbReference type="InterPro" id="IPR000023">
    <property type="entry name" value="Phosphofructokinase_dom"/>
</dbReference>
<dbReference type="NCBIfam" id="NF005121">
    <property type="entry name" value="PRK06555.1"/>
    <property type="match status" value="1"/>
</dbReference>
<reference evidence="9" key="1">
    <citation type="journal article" date="2019" name="Int. J. Syst. Evol. Microbiol.">
        <title>The Global Catalogue of Microorganisms (GCM) 10K type strain sequencing project: providing services to taxonomists for standard genome sequencing and annotation.</title>
        <authorList>
            <consortium name="The Broad Institute Genomics Platform"/>
            <consortium name="The Broad Institute Genome Sequencing Center for Infectious Disease"/>
            <person name="Wu L."/>
            <person name="Ma J."/>
        </authorList>
    </citation>
    <scope>NUCLEOTIDE SEQUENCE [LARGE SCALE GENOMIC DNA]</scope>
    <source>
        <strain evidence="9">KCTC 33576</strain>
    </source>
</reference>
<feature type="binding site" evidence="6">
    <location>
        <position position="122"/>
    </location>
    <ligand>
        <name>Mg(2+)</name>
        <dbReference type="ChEBI" id="CHEBI:18420"/>
        <note>catalytic</note>
    </ligand>
</feature>
<dbReference type="InterPro" id="IPR035966">
    <property type="entry name" value="PKF_sf"/>
</dbReference>
<evidence type="ECO:0000256" key="2">
    <source>
        <dbReference type="ARBA" id="ARBA00022679"/>
    </source>
</evidence>
<keyword evidence="9" id="KW-1185">Reference proteome</keyword>
<dbReference type="EMBL" id="JBHUOP010000001">
    <property type="protein sequence ID" value="MFD2839293.1"/>
    <property type="molecule type" value="Genomic_DNA"/>
</dbReference>
<dbReference type="HAMAP" id="MF_01977">
    <property type="entry name" value="Phosphofructokinase_II_P"/>
    <property type="match status" value="1"/>
</dbReference>
<comment type="pathway">
    <text evidence="6">Carbohydrate degradation; glycolysis; D-glyceraldehyde 3-phosphate and glycerone phosphate from D-glucose: step 3/4.</text>
</comment>
<keyword evidence="5 6" id="KW-0460">Magnesium</keyword>
<name>A0ABW5XEM9_9MICO</name>
<dbReference type="InterPro" id="IPR050929">
    <property type="entry name" value="PFKA"/>
</dbReference>
<dbReference type="Gene3D" id="3.40.50.450">
    <property type="match status" value="1"/>
</dbReference>
<dbReference type="GO" id="GO:0047334">
    <property type="term" value="F:diphosphate-fructose-6-phosphate 1-phosphotransferase activity"/>
    <property type="evidence" value="ECO:0007669"/>
    <property type="project" value="UniProtKB-EC"/>
</dbReference>
<feature type="binding site" evidence="6">
    <location>
        <begin position="324"/>
        <end position="327"/>
    </location>
    <ligand>
        <name>substrate</name>
    </ligand>
</feature>
<dbReference type="Proteomes" id="UP001597391">
    <property type="component" value="Unassembled WGS sequence"/>
</dbReference>
<evidence type="ECO:0000313" key="9">
    <source>
        <dbReference type="Proteomes" id="UP001597391"/>
    </source>
</evidence>
<accession>A0ABW5XEM9</accession>
<keyword evidence="3 6" id="KW-0479">Metal-binding</keyword>
<feature type="active site" description="Proton acceptor" evidence="6">
    <location>
        <position position="152"/>
    </location>
</feature>
<feature type="binding site" evidence="6">
    <location>
        <position position="267"/>
    </location>
    <ligand>
        <name>substrate</name>
    </ligand>
</feature>